<keyword evidence="1" id="KW-0175">Coiled coil</keyword>
<feature type="coiled-coil region" evidence="1">
    <location>
        <begin position="198"/>
        <end position="300"/>
    </location>
</feature>
<feature type="compositionally biased region" description="Polar residues" evidence="2">
    <location>
        <begin position="15"/>
        <end position="27"/>
    </location>
</feature>
<gene>
    <name evidence="4" type="ORF">ENS59_06065</name>
</gene>
<proteinExistence type="predicted"/>
<feature type="region of interest" description="Disordered" evidence="2">
    <location>
        <begin position="629"/>
        <end position="651"/>
    </location>
</feature>
<dbReference type="AlphaFoldDB" id="A0A7C3IDR4"/>
<feature type="coiled-coil region" evidence="1">
    <location>
        <begin position="111"/>
        <end position="167"/>
    </location>
</feature>
<feature type="transmembrane region" description="Helical" evidence="3">
    <location>
        <begin position="64"/>
        <end position="85"/>
    </location>
</feature>
<evidence type="ECO:0000256" key="2">
    <source>
        <dbReference type="SAM" id="MobiDB-lite"/>
    </source>
</evidence>
<protein>
    <submittedName>
        <fullName evidence="4">Uncharacterized protein</fullName>
    </submittedName>
</protein>
<dbReference type="EMBL" id="DSVL01000189">
    <property type="protein sequence ID" value="HFH29063.1"/>
    <property type="molecule type" value="Genomic_DNA"/>
</dbReference>
<dbReference type="InterPro" id="IPR011990">
    <property type="entry name" value="TPR-like_helical_dom_sf"/>
</dbReference>
<accession>A0A7C3IDR4</accession>
<comment type="caution">
    <text evidence="4">The sequence shown here is derived from an EMBL/GenBank/DDBJ whole genome shotgun (WGS) entry which is preliminary data.</text>
</comment>
<reference evidence="4" key="1">
    <citation type="journal article" date="2020" name="mSystems">
        <title>Genome- and Community-Level Interaction Insights into Carbon Utilization and Element Cycling Functions of Hydrothermarchaeota in Hydrothermal Sediment.</title>
        <authorList>
            <person name="Zhou Z."/>
            <person name="Liu Y."/>
            <person name="Xu W."/>
            <person name="Pan J."/>
            <person name="Luo Z.H."/>
            <person name="Li M."/>
        </authorList>
    </citation>
    <scope>NUCLEOTIDE SEQUENCE [LARGE SCALE GENOMIC DNA]</scope>
    <source>
        <strain evidence="4">SpSt-503</strain>
    </source>
</reference>
<keyword evidence="3" id="KW-1133">Transmembrane helix</keyword>
<organism evidence="4">
    <name type="scientific">Gracilinema caldarium</name>
    <dbReference type="NCBI Taxonomy" id="215591"/>
    <lineage>
        <taxon>Bacteria</taxon>
        <taxon>Pseudomonadati</taxon>
        <taxon>Spirochaetota</taxon>
        <taxon>Spirochaetia</taxon>
        <taxon>Spirochaetales</taxon>
        <taxon>Breznakiellaceae</taxon>
        <taxon>Gracilinema</taxon>
    </lineage>
</organism>
<keyword evidence="3" id="KW-0472">Membrane</keyword>
<dbReference type="SUPFAM" id="SSF48452">
    <property type="entry name" value="TPR-like"/>
    <property type="match status" value="1"/>
</dbReference>
<dbReference type="SUPFAM" id="SSF58100">
    <property type="entry name" value="Bacterial hemolysins"/>
    <property type="match status" value="1"/>
</dbReference>
<evidence type="ECO:0000256" key="1">
    <source>
        <dbReference type="SAM" id="Coils"/>
    </source>
</evidence>
<evidence type="ECO:0000256" key="3">
    <source>
        <dbReference type="SAM" id="Phobius"/>
    </source>
</evidence>
<dbReference type="Gene3D" id="1.25.40.10">
    <property type="entry name" value="Tetratricopeptide repeat domain"/>
    <property type="match status" value="1"/>
</dbReference>
<sequence>MNKSGLLRKAEEKLQNSPAETDTTTGISPEDRAEIVSQIEKITTQNRRTFDASAFAVKAQKHGLVFPLIVNAIIIGTTVLALYGLSQFFSQRTSEIQRSGTALSTAEGKLIQEIKKEAQGQLAQKEQEINEFQAKLAQLEKEQASLKAGFEERLAQKEAEYKAQVQKEIAEERERLLKQGLSEAVIQERLQTFEAERLAFYKQKLDEFQKQLEQERLAAEASYAKLRQEYASNIASLNAERQRIQEEARLREQQLRSSLEQKNQELASQATQASAGLEAARKELERIDEQRRASAAAEDQIAGLYQAIQTSFQNRRFDEALKNINSLKSLLNDPNISSLPSLQKRRNGDLFALDVMGQMARLEVERSSIDTNLLLAQAEALAAIRSAVQEGRTAMKNNDRDGAAEAFQRALSKIPEVTEAHQYFINRSLNEKERAIKTALSALSRATTARINKDYAAASLAYGETLQALGLSADESLELTQGISAMAIEQNKANLSTADTNEARNLMRRGKNELDQRNWGEAIKIFSSLLKKFPNAEQSGSALEGIDTALLNMTREAERANDEAAKKLSDLEAKITQLSLELEKTVSELNNLKSNFAQAIQEKDRRIAELERLLEEERQKSKALAGQAGTVPIGAAPGGVSGSSNTGPSGTLEQDLAQLRAENQRLTQIASQYDALSQAYQSYKSEEDRIIGQSGSSNLVAARSQLESFLTDSAVQRVFPGLRDRILRYERAYIEAGQKESLYNAMTIADTAFKLKDEASRARYFQDLKSRYRDNEAMLTYIEALQKGLR</sequence>
<feature type="compositionally biased region" description="Polar residues" evidence="2">
    <location>
        <begin position="642"/>
        <end position="651"/>
    </location>
</feature>
<name>A0A7C3IDR4_9SPIR</name>
<feature type="region of interest" description="Disordered" evidence="2">
    <location>
        <begin position="1"/>
        <end position="28"/>
    </location>
</feature>
<keyword evidence="3" id="KW-0812">Transmembrane</keyword>
<evidence type="ECO:0000313" key="4">
    <source>
        <dbReference type="EMBL" id="HFH29063.1"/>
    </source>
</evidence>